<evidence type="ECO:0000313" key="3">
    <source>
        <dbReference type="Proteomes" id="UP001206483"/>
    </source>
</evidence>
<evidence type="ECO:0000313" key="2">
    <source>
        <dbReference type="EMBL" id="MCP2313919.1"/>
    </source>
</evidence>
<reference evidence="2 3" key="1">
    <citation type="submission" date="2022-06" db="EMBL/GenBank/DDBJ databases">
        <title>Sequencing the genomes of 1000 actinobacteria strains.</title>
        <authorList>
            <person name="Klenk H.-P."/>
        </authorList>
    </citation>
    <scope>NUCLEOTIDE SEQUENCE [LARGE SCALE GENOMIC DNA]</scope>
    <source>
        <strain evidence="2 3">DSM 41656</strain>
    </source>
</reference>
<dbReference type="RefSeq" id="WP_253804223.1">
    <property type="nucleotide sequence ID" value="NZ_BAAAUB010000029.1"/>
</dbReference>
<evidence type="ECO:0000256" key="1">
    <source>
        <dbReference type="SAM" id="MobiDB-lite"/>
    </source>
</evidence>
<organism evidence="2 3">
    <name type="scientific">Kitasatospora paracochleata</name>
    <dbReference type="NCBI Taxonomy" id="58354"/>
    <lineage>
        <taxon>Bacteria</taxon>
        <taxon>Bacillati</taxon>
        <taxon>Actinomycetota</taxon>
        <taxon>Actinomycetes</taxon>
        <taxon>Kitasatosporales</taxon>
        <taxon>Streptomycetaceae</taxon>
        <taxon>Kitasatospora</taxon>
    </lineage>
</organism>
<sequence length="211" mass="22368">MTIATSAPLPDPHEEPARHLDVRRRLFELHPNPTTRADLADALAFDATYVVRSVWRHAHQVDIVLRDGGRFGPRPVFAELRSQSAALVAPAQLRYLWPEDGRALAAALQSLYAAVELAGRDGDGPESWAGRFAAASSAPAAAGRPWDIAAVADRPSRYTVTLPPPRRAAAPGQAPGGTSRAPFPGTCPGTVPGRSSRCRPQPSSWTGSASG</sequence>
<gene>
    <name evidence="2" type="ORF">FHR36_007118</name>
</gene>
<comment type="caution">
    <text evidence="2">The sequence shown here is derived from an EMBL/GenBank/DDBJ whole genome shotgun (WGS) entry which is preliminary data.</text>
</comment>
<dbReference type="Proteomes" id="UP001206483">
    <property type="component" value="Unassembled WGS sequence"/>
</dbReference>
<feature type="compositionally biased region" description="Low complexity" evidence="1">
    <location>
        <begin position="167"/>
        <end position="177"/>
    </location>
</feature>
<feature type="compositionally biased region" description="Polar residues" evidence="1">
    <location>
        <begin position="201"/>
        <end position="211"/>
    </location>
</feature>
<name>A0ABT1J9Y3_9ACTN</name>
<protein>
    <submittedName>
        <fullName evidence="2">Uncharacterized protein</fullName>
    </submittedName>
</protein>
<keyword evidence="3" id="KW-1185">Reference proteome</keyword>
<accession>A0ABT1J9Y3</accession>
<proteinExistence type="predicted"/>
<dbReference type="EMBL" id="JAMZDX010000008">
    <property type="protein sequence ID" value="MCP2313919.1"/>
    <property type="molecule type" value="Genomic_DNA"/>
</dbReference>
<feature type="region of interest" description="Disordered" evidence="1">
    <location>
        <begin position="158"/>
        <end position="211"/>
    </location>
</feature>